<dbReference type="Proteomes" id="UP000075430">
    <property type="component" value="Unassembled WGS sequence"/>
</dbReference>
<keyword evidence="1 7" id="KW-1003">Cell membrane</keyword>
<organism evidence="8 9">
    <name type="scientific">Bacillus nakamurai</name>
    <dbReference type="NCBI Taxonomy" id="1793963"/>
    <lineage>
        <taxon>Bacteria</taxon>
        <taxon>Bacillati</taxon>
        <taxon>Bacillota</taxon>
        <taxon>Bacilli</taxon>
        <taxon>Bacillales</taxon>
        <taxon>Bacillaceae</taxon>
        <taxon>Bacillus</taxon>
    </lineage>
</organism>
<evidence type="ECO:0000313" key="8">
    <source>
        <dbReference type="EMBL" id="KXZ15225.1"/>
    </source>
</evidence>
<dbReference type="NCBIfam" id="TIGR00247">
    <property type="entry name" value="endolytic transglycosylase MltG"/>
    <property type="match status" value="1"/>
</dbReference>
<sequence length="363" mass="40170">MDINQPKNSFLHKNKKMTIILSSVIAVLIIIGGAFFYGKSLLAPVEKGSKTTVNINIPSGSSVSAIAAVLEDQHVIKSKKAFQLYVKYKGAAGFQAGYYHLNKGMDADAIIKKLTAGSTGYAFQITVPEGKQLTQIAEAIAKETSFSKQQVMAKLDDETFIAKLKKQFPDTITDALSNKKLKHPLEGYLYPATYPFNDPDTSLDAILTAMVQETNTRVETYKSVLAKKKLSVHNALTMASLIEEEATAKADRHKIASVFYNRLKEKMPLQTDPTVLYAAGKHKSRVYYKDLKIDSPYNTYKHKGLPPGPIANAGDSSWEAALNPDKTDFLYFLAKSNGEVVFTKTLKEHNKAKEKFISKKDSE</sequence>
<evidence type="ECO:0000256" key="3">
    <source>
        <dbReference type="ARBA" id="ARBA00022989"/>
    </source>
</evidence>
<evidence type="ECO:0000256" key="4">
    <source>
        <dbReference type="ARBA" id="ARBA00023136"/>
    </source>
</evidence>
<dbReference type="OrthoDB" id="9814591at2"/>
<feature type="site" description="Important for catalytic activity" evidence="7">
    <location>
        <position position="245"/>
    </location>
</feature>
<name>A0A150F3C4_9BACI</name>
<dbReference type="Gene3D" id="3.30.1490.480">
    <property type="entry name" value="Endolytic murein transglycosylase"/>
    <property type="match status" value="1"/>
</dbReference>
<dbReference type="EC" id="4.2.2.29" evidence="7"/>
<gene>
    <name evidence="7" type="primary">mltG</name>
    <name evidence="8" type="ORF">AXI58_02900</name>
</gene>
<dbReference type="Pfam" id="PF02618">
    <property type="entry name" value="YceG"/>
    <property type="match status" value="1"/>
</dbReference>
<dbReference type="GO" id="GO:0009252">
    <property type="term" value="P:peptidoglycan biosynthetic process"/>
    <property type="evidence" value="ECO:0007669"/>
    <property type="project" value="UniProtKB-UniRule"/>
</dbReference>
<keyword evidence="5 7" id="KW-0456">Lyase</keyword>
<reference evidence="9" key="1">
    <citation type="submission" date="2016-02" db="EMBL/GenBank/DDBJ databases">
        <authorList>
            <person name="Dunlap C."/>
        </authorList>
    </citation>
    <scope>NUCLEOTIDE SEQUENCE [LARGE SCALE GENOMIC DNA]</scope>
    <source>
        <strain evidence="9">NRRL B-41092</strain>
    </source>
</reference>
<keyword evidence="9" id="KW-1185">Reference proteome</keyword>
<keyword evidence="2 7" id="KW-0812">Transmembrane</keyword>
<keyword evidence="3 7" id="KW-1133">Transmembrane helix</keyword>
<evidence type="ECO:0000256" key="1">
    <source>
        <dbReference type="ARBA" id="ARBA00022475"/>
    </source>
</evidence>
<dbReference type="GO" id="GO:0008932">
    <property type="term" value="F:lytic endotransglycosylase activity"/>
    <property type="evidence" value="ECO:0007669"/>
    <property type="project" value="UniProtKB-UniRule"/>
</dbReference>
<evidence type="ECO:0000256" key="6">
    <source>
        <dbReference type="ARBA" id="ARBA00023316"/>
    </source>
</evidence>
<dbReference type="Gene3D" id="3.30.160.60">
    <property type="entry name" value="Classic Zinc Finger"/>
    <property type="match status" value="1"/>
</dbReference>
<dbReference type="GO" id="GO:0005886">
    <property type="term" value="C:plasma membrane"/>
    <property type="evidence" value="ECO:0007669"/>
    <property type="project" value="UniProtKB-SubCell"/>
</dbReference>
<feature type="transmembrane region" description="Helical" evidence="7">
    <location>
        <begin position="17"/>
        <end position="37"/>
    </location>
</feature>
<dbReference type="EMBL" id="LSBA01000036">
    <property type="protein sequence ID" value="KXZ15225.1"/>
    <property type="molecule type" value="Genomic_DNA"/>
</dbReference>
<comment type="catalytic activity">
    <reaction evidence="7">
        <text>a peptidoglycan chain = a peptidoglycan chain with N-acetyl-1,6-anhydromuramyl-[peptide] at the reducing end + a peptidoglycan chain with N-acetylglucosamine at the non-reducing end.</text>
        <dbReference type="EC" id="4.2.2.29"/>
    </reaction>
</comment>
<dbReference type="GO" id="GO:0071555">
    <property type="term" value="P:cell wall organization"/>
    <property type="evidence" value="ECO:0007669"/>
    <property type="project" value="UniProtKB-KW"/>
</dbReference>
<evidence type="ECO:0000256" key="7">
    <source>
        <dbReference type="HAMAP-Rule" id="MF_02065"/>
    </source>
</evidence>
<comment type="subcellular location">
    <subcellularLocation>
        <location evidence="7">Cell membrane</location>
        <topology evidence="7">Single-pass membrane protein</topology>
    </subcellularLocation>
</comment>
<comment type="caution">
    <text evidence="8">The sequence shown here is derived from an EMBL/GenBank/DDBJ whole genome shotgun (WGS) entry which is preliminary data.</text>
</comment>
<accession>A0A150F3C4</accession>
<dbReference type="HAMAP" id="MF_02065">
    <property type="entry name" value="MltG"/>
    <property type="match status" value="1"/>
</dbReference>
<dbReference type="STRING" id="1793963.AXI58_02900"/>
<comment type="similarity">
    <text evidence="7">Belongs to the transglycosylase MltG family.</text>
</comment>
<keyword evidence="6 7" id="KW-0961">Cell wall biogenesis/degradation</keyword>
<evidence type="ECO:0000256" key="5">
    <source>
        <dbReference type="ARBA" id="ARBA00023239"/>
    </source>
</evidence>
<dbReference type="RefSeq" id="WP_061522887.1">
    <property type="nucleotide sequence ID" value="NZ_JAJJBV010000010.1"/>
</dbReference>
<evidence type="ECO:0000256" key="2">
    <source>
        <dbReference type="ARBA" id="ARBA00022692"/>
    </source>
</evidence>
<dbReference type="CDD" id="cd08010">
    <property type="entry name" value="MltG_like"/>
    <property type="match status" value="1"/>
</dbReference>
<dbReference type="InterPro" id="IPR003770">
    <property type="entry name" value="MLTG-like"/>
</dbReference>
<proteinExistence type="inferred from homology"/>
<dbReference type="PANTHER" id="PTHR30518">
    <property type="entry name" value="ENDOLYTIC MUREIN TRANSGLYCOSYLASE"/>
    <property type="match status" value="1"/>
</dbReference>
<keyword evidence="4 7" id="KW-0472">Membrane</keyword>
<evidence type="ECO:0000313" key="9">
    <source>
        <dbReference type="Proteomes" id="UP000075430"/>
    </source>
</evidence>
<dbReference type="PANTHER" id="PTHR30518:SF2">
    <property type="entry name" value="ENDOLYTIC MUREIN TRANSGLYCOSYLASE"/>
    <property type="match status" value="1"/>
</dbReference>
<comment type="function">
    <text evidence="7">Functions as a peptidoglycan terminase that cleaves nascent peptidoglycan strands endolytically to terminate their elongation.</text>
</comment>
<dbReference type="AlphaFoldDB" id="A0A150F3C4"/>
<protein>
    <recommendedName>
        <fullName evidence="7">Endolytic murein transglycosylase</fullName>
        <ecNumber evidence="7">4.2.2.29</ecNumber>
    </recommendedName>
    <alternativeName>
        <fullName evidence="7">Peptidoglycan lytic transglycosylase</fullName>
    </alternativeName>
    <alternativeName>
        <fullName evidence="7">Peptidoglycan polymerization terminase</fullName>
    </alternativeName>
</protein>